<name>A0A1T5P9L5_9BACT</name>
<protein>
    <recommendedName>
        <fullName evidence="5">Lipocalin-like domain-containing protein</fullName>
    </recommendedName>
</protein>
<dbReference type="STRING" id="393003.SAMN05660461_5259"/>
<gene>
    <name evidence="3" type="ORF">SAMN05660461_5259</name>
</gene>
<proteinExistence type="predicted"/>
<evidence type="ECO:0000313" key="3">
    <source>
        <dbReference type="EMBL" id="SKD09372.1"/>
    </source>
</evidence>
<evidence type="ECO:0000313" key="4">
    <source>
        <dbReference type="Proteomes" id="UP000190166"/>
    </source>
</evidence>
<organism evidence="3 4">
    <name type="scientific">Chitinophaga ginsengisegetis</name>
    <dbReference type="NCBI Taxonomy" id="393003"/>
    <lineage>
        <taxon>Bacteria</taxon>
        <taxon>Pseudomonadati</taxon>
        <taxon>Bacteroidota</taxon>
        <taxon>Chitinophagia</taxon>
        <taxon>Chitinophagales</taxon>
        <taxon>Chitinophagaceae</taxon>
        <taxon>Chitinophaga</taxon>
    </lineage>
</organism>
<keyword evidence="4" id="KW-1185">Reference proteome</keyword>
<sequence length="299" mass="33314">MLTNQMKTILLTCCGLLLLTALRAQNLEGVWKGYAAAESQGWYYGTGSYIMDIQQTTAGKYTGTAWFYETPQLYGELTVTGQRNDSADNWRFEEIKFNALTIPKNHSARLAVMNLKLFDIDGEIVLQGNMISYSKYTGKVHTKRVLRLSKLSGAEIAALEIPGSRKTIPVAGAAPSTPDTVKPVPEQRKNRVQGSYDISSPAIDISLYDYGTIDHDTVSVFFNGVKVADRQELTGSPLRIHLTADASREYQELVLHANNLGDIPPNTSKMIILTSDKRYELKVTSSETENAMIRFRYVK</sequence>
<dbReference type="Proteomes" id="UP000190166">
    <property type="component" value="Unassembled WGS sequence"/>
</dbReference>
<evidence type="ECO:0000256" key="1">
    <source>
        <dbReference type="SAM" id="MobiDB-lite"/>
    </source>
</evidence>
<feature type="chain" id="PRO_5012752812" description="Lipocalin-like domain-containing protein" evidence="2">
    <location>
        <begin position="27"/>
        <end position="299"/>
    </location>
</feature>
<evidence type="ECO:0008006" key="5">
    <source>
        <dbReference type="Google" id="ProtNLM"/>
    </source>
</evidence>
<feature type="region of interest" description="Disordered" evidence="1">
    <location>
        <begin position="169"/>
        <end position="193"/>
    </location>
</feature>
<evidence type="ECO:0000256" key="2">
    <source>
        <dbReference type="SAM" id="SignalP"/>
    </source>
</evidence>
<keyword evidence="2" id="KW-0732">Signal</keyword>
<dbReference type="AlphaFoldDB" id="A0A1T5P9L5"/>
<dbReference type="EMBL" id="FUZZ01000005">
    <property type="protein sequence ID" value="SKD09372.1"/>
    <property type="molecule type" value="Genomic_DNA"/>
</dbReference>
<reference evidence="3 4" key="1">
    <citation type="submission" date="2017-02" db="EMBL/GenBank/DDBJ databases">
        <authorList>
            <person name="Peterson S.W."/>
        </authorList>
    </citation>
    <scope>NUCLEOTIDE SEQUENCE [LARGE SCALE GENOMIC DNA]</scope>
    <source>
        <strain evidence="3 4">DSM 18108</strain>
    </source>
</reference>
<feature type="signal peptide" evidence="2">
    <location>
        <begin position="1"/>
        <end position="26"/>
    </location>
</feature>
<accession>A0A1T5P9L5</accession>